<evidence type="ECO:0000313" key="3">
    <source>
        <dbReference type="Proteomes" id="UP000235965"/>
    </source>
</evidence>
<gene>
    <name evidence="2" type="ORF">B7P43_G11481</name>
</gene>
<reference evidence="2 3" key="1">
    <citation type="submission" date="2017-12" db="EMBL/GenBank/DDBJ databases">
        <title>Hemimetabolous genomes reveal molecular basis of termite eusociality.</title>
        <authorList>
            <person name="Harrison M.C."/>
            <person name="Jongepier E."/>
            <person name="Robertson H.M."/>
            <person name="Arning N."/>
            <person name="Bitard-Feildel T."/>
            <person name="Chao H."/>
            <person name="Childers C.P."/>
            <person name="Dinh H."/>
            <person name="Doddapaneni H."/>
            <person name="Dugan S."/>
            <person name="Gowin J."/>
            <person name="Greiner C."/>
            <person name="Han Y."/>
            <person name="Hu H."/>
            <person name="Hughes D.S.T."/>
            <person name="Huylmans A.-K."/>
            <person name="Kemena C."/>
            <person name="Kremer L.P.M."/>
            <person name="Lee S.L."/>
            <person name="Lopez-Ezquerra A."/>
            <person name="Mallet L."/>
            <person name="Monroy-Kuhn J.M."/>
            <person name="Moser A."/>
            <person name="Murali S.C."/>
            <person name="Muzny D.M."/>
            <person name="Otani S."/>
            <person name="Piulachs M.-D."/>
            <person name="Poelchau M."/>
            <person name="Qu J."/>
            <person name="Schaub F."/>
            <person name="Wada-Katsumata A."/>
            <person name="Worley K.C."/>
            <person name="Xie Q."/>
            <person name="Ylla G."/>
            <person name="Poulsen M."/>
            <person name="Gibbs R.A."/>
            <person name="Schal C."/>
            <person name="Richards S."/>
            <person name="Belles X."/>
            <person name="Korb J."/>
            <person name="Bornberg-Bauer E."/>
        </authorList>
    </citation>
    <scope>NUCLEOTIDE SEQUENCE [LARGE SCALE GENOMIC DNA]</scope>
    <source>
        <tissue evidence="2">Whole body</tissue>
    </source>
</reference>
<sequence>MAGPLGRLKRLPTFTVSRGEVQFSLRTVDPMFRLSLTRLVDSSSSASPTPPDSSSPGAEARFAASWDTRFRQEWARLRTAVQEIFHFKAEPRQSGSKSRPAFTRGQLTALHNDIRVLLRSQAGAFIFEYYQNTLLPTVACLLLEEIERFSSDLAASLVAAWTHFYCHALPTLEAVFIQVKNQRTSIRQATLLAFRDCVLLKLASRLEPLLDEMNAEGSVPPAIRQMLLVLQSVMECYPPSEKRLKLESLVARVVSPYLGHRGLYEGGYAKPVIPSRELDVAHLRRPSVVDPRRLTRPLSVNSSTPHVETLSDLFCLSADRAFHRRVGSKDIL</sequence>
<dbReference type="GO" id="GO:0038203">
    <property type="term" value="P:TORC2 signaling"/>
    <property type="evidence" value="ECO:0007669"/>
    <property type="project" value="TreeGrafter"/>
</dbReference>
<evidence type="ECO:0000313" key="2">
    <source>
        <dbReference type="EMBL" id="PNF13877.1"/>
    </source>
</evidence>
<accession>A0A2J7PC19</accession>
<dbReference type="PANTHER" id="PTHR32428">
    <property type="entry name" value="TARGET OF RAPAMYCIN COMPLEX 2 SUBUNIT BIT61-RELATED"/>
    <property type="match status" value="1"/>
</dbReference>
<proteinExistence type="inferred from homology"/>
<comment type="caution">
    <text evidence="2">The sequence shown here is derived from an EMBL/GenBank/DDBJ whole genome shotgun (WGS) entry which is preliminary data.</text>
</comment>
<name>A0A2J7PC19_9NEOP</name>
<dbReference type="AlphaFoldDB" id="A0A2J7PC19"/>
<dbReference type="EMBL" id="NEVH01027072">
    <property type="protein sequence ID" value="PNF13877.1"/>
    <property type="molecule type" value="Genomic_DNA"/>
</dbReference>
<evidence type="ECO:0000256" key="1">
    <source>
        <dbReference type="ARBA" id="ARBA00010453"/>
    </source>
</evidence>
<keyword evidence="3" id="KW-1185">Reference proteome</keyword>
<dbReference type="GO" id="GO:0031932">
    <property type="term" value="C:TORC2 complex"/>
    <property type="evidence" value="ECO:0007669"/>
    <property type="project" value="TreeGrafter"/>
</dbReference>
<dbReference type="SUPFAM" id="SSF74788">
    <property type="entry name" value="Cullin repeat-like"/>
    <property type="match status" value="1"/>
</dbReference>
<dbReference type="InterPro" id="IPR016159">
    <property type="entry name" value="Cullin_repeat-like_dom_sf"/>
</dbReference>
<comment type="similarity">
    <text evidence="1">Belongs to the PROTOR family.</text>
</comment>
<organism evidence="2 3">
    <name type="scientific">Cryptotermes secundus</name>
    <dbReference type="NCBI Taxonomy" id="105785"/>
    <lineage>
        <taxon>Eukaryota</taxon>
        <taxon>Metazoa</taxon>
        <taxon>Ecdysozoa</taxon>
        <taxon>Arthropoda</taxon>
        <taxon>Hexapoda</taxon>
        <taxon>Insecta</taxon>
        <taxon>Pterygota</taxon>
        <taxon>Neoptera</taxon>
        <taxon>Polyneoptera</taxon>
        <taxon>Dictyoptera</taxon>
        <taxon>Blattodea</taxon>
        <taxon>Blattoidea</taxon>
        <taxon>Termitoidae</taxon>
        <taxon>Kalotermitidae</taxon>
        <taxon>Cryptotermitinae</taxon>
        <taxon>Cryptotermes</taxon>
    </lineage>
</organism>
<dbReference type="PANTHER" id="PTHR32428:SF2">
    <property type="entry name" value="TARGET OF RAPAMYCIN COMPLEX 2 SUBUNIT BIT61-RELATED"/>
    <property type="match status" value="1"/>
</dbReference>
<dbReference type="InterPro" id="IPR013745">
    <property type="entry name" value="Bit61/PRR5"/>
</dbReference>
<protein>
    <submittedName>
        <fullName evidence="2">Uncharacterized protein</fullName>
    </submittedName>
</protein>
<dbReference type="OrthoDB" id="2290221at2759"/>
<dbReference type="Proteomes" id="UP000235965">
    <property type="component" value="Unassembled WGS sequence"/>
</dbReference>
<dbReference type="InParanoid" id="A0A2J7PC19"/>